<evidence type="ECO:0000313" key="6">
    <source>
        <dbReference type="Proteomes" id="UP000051330"/>
    </source>
</evidence>
<keyword evidence="3" id="KW-0472">Membrane</keyword>
<comment type="similarity">
    <text evidence="1">Belongs to the UPF0177 family.</text>
</comment>
<organism evidence="5 6">
    <name type="scientific">Schleiferilactobacillus perolens DSM 12744</name>
    <dbReference type="NCBI Taxonomy" id="1423792"/>
    <lineage>
        <taxon>Bacteria</taxon>
        <taxon>Bacillati</taxon>
        <taxon>Bacillota</taxon>
        <taxon>Bacilli</taxon>
        <taxon>Lactobacillales</taxon>
        <taxon>Lactobacillaceae</taxon>
        <taxon>Schleiferilactobacillus</taxon>
    </lineage>
</organism>
<feature type="domain" description="CAAX prenyl protease 2/Lysostaphin resistance protein A-like" evidence="4">
    <location>
        <begin position="155"/>
        <end position="243"/>
    </location>
</feature>
<feature type="compositionally biased region" description="Polar residues" evidence="2">
    <location>
        <begin position="1"/>
        <end position="10"/>
    </location>
</feature>
<evidence type="ECO:0000256" key="1">
    <source>
        <dbReference type="ARBA" id="ARBA00009067"/>
    </source>
</evidence>
<keyword evidence="3" id="KW-0812">Transmembrane</keyword>
<dbReference type="Pfam" id="PF02517">
    <property type="entry name" value="Rce1-like"/>
    <property type="match status" value="1"/>
</dbReference>
<keyword evidence="6" id="KW-1185">Reference proteome</keyword>
<keyword evidence="3" id="KW-1133">Transmembrane helix</keyword>
<dbReference type="GO" id="GO:0004175">
    <property type="term" value="F:endopeptidase activity"/>
    <property type="evidence" value="ECO:0007669"/>
    <property type="project" value="UniProtKB-ARBA"/>
</dbReference>
<dbReference type="EMBL" id="AZEC01000008">
    <property type="protein sequence ID" value="KRL12389.1"/>
    <property type="molecule type" value="Genomic_DNA"/>
</dbReference>
<gene>
    <name evidence="5" type="ORF">FD09_GL002971</name>
</gene>
<dbReference type="InterPro" id="IPR052710">
    <property type="entry name" value="CAAX_protease"/>
</dbReference>
<dbReference type="InterPro" id="IPR003675">
    <property type="entry name" value="Rce1/LyrA-like_dom"/>
</dbReference>
<dbReference type="AlphaFoldDB" id="A0A0R1N3R6"/>
<evidence type="ECO:0000256" key="2">
    <source>
        <dbReference type="SAM" id="MobiDB-lite"/>
    </source>
</evidence>
<dbReference type="Proteomes" id="UP000051330">
    <property type="component" value="Unassembled WGS sequence"/>
</dbReference>
<feature type="transmembrane region" description="Helical" evidence="3">
    <location>
        <begin position="31"/>
        <end position="50"/>
    </location>
</feature>
<evidence type="ECO:0000313" key="5">
    <source>
        <dbReference type="EMBL" id="KRL12389.1"/>
    </source>
</evidence>
<feature type="region of interest" description="Disordered" evidence="2">
    <location>
        <begin position="1"/>
        <end position="23"/>
    </location>
</feature>
<accession>A0A0R1N3R6</accession>
<dbReference type="RefSeq" id="WP_057820768.1">
    <property type="nucleotide sequence ID" value="NZ_AZEC01000008.1"/>
</dbReference>
<evidence type="ECO:0000256" key="3">
    <source>
        <dbReference type="SAM" id="Phobius"/>
    </source>
</evidence>
<evidence type="ECO:0000259" key="4">
    <source>
        <dbReference type="Pfam" id="PF02517"/>
    </source>
</evidence>
<dbReference type="PANTHER" id="PTHR36435:SF6">
    <property type="entry name" value="ABORTIVE INFECTION PROTEIN"/>
    <property type="match status" value="1"/>
</dbReference>
<feature type="transmembrane region" description="Helical" evidence="3">
    <location>
        <begin position="182"/>
        <end position="202"/>
    </location>
</feature>
<comment type="caution">
    <text evidence="5">The sequence shown here is derived from an EMBL/GenBank/DDBJ whole genome shotgun (WGS) entry which is preliminary data.</text>
</comment>
<dbReference type="PANTHER" id="PTHR36435">
    <property type="entry name" value="SLR1288 PROTEIN"/>
    <property type="match status" value="1"/>
</dbReference>
<sequence>MSSYQVPNQNKLPKPHLEPPKKGWPTHLPDGVVRLLLIPLMIVLISVPQLPMGFVYAKYRSGQPLGDLPYYGLFALMILLYALSILFVRWIIHRYTDQPLLRRWEARDWKFLGVGYLVMMAAKMIMVPLYTQMTGQQSTQNDAAIQKLLGSGSQMMWMIVFMTVIGAPILEEMVFRGYIMNAWYTRNPIWSVIISGALFAAVHQNNSFWGTLMYFVLGAVLAVTYRQTGNMGVNIGLHFLNNAPIIFVALNLIK</sequence>
<feature type="transmembrane region" description="Helical" evidence="3">
    <location>
        <begin position="70"/>
        <end position="91"/>
    </location>
</feature>
<dbReference type="PATRIC" id="fig|1423792.3.peg.3054"/>
<dbReference type="OrthoDB" id="8607342at2"/>
<dbReference type="GO" id="GO:0080120">
    <property type="term" value="P:CAAX-box protein maturation"/>
    <property type="evidence" value="ECO:0007669"/>
    <property type="project" value="UniProtKB-ARBA"/>
</dbReference>
<feature type="transmembrane region" description="Helical" evidence="3">
    <location>
        <begin position="208"/>
        <end position="225"/>
    </location>
</feature>
<dbReference type="STRING" id="1423792.FD09_GL002971"/>
<name>A0A0R1N3R6_9LACO</name>
<protein>
    <recommendedName>
        <fullName evidence="4">CAAX prenyl protease 2/Lysostaphin resistance protein A-like domain-containing protein</fullName>
    </recommendedName>
</protein>
<feature type="transmembrane region" description="Helical" evidence="3">
    <location>
        <begin position="111"/>
        <end position="131"/>
    </location>
</feature>
<proteinExistence type="inferred from homology"/>
<feature type="transmembrane region" description="Helical" evidence="3">
    <location>
        <begin position="232"/>
        <end position="253"/>
    </location>
</feature>
<feature type="transmembrane region" description="Helical" evidence="3">
    <location>
        <begin position="151"/>
        <end position="170"/>
    </location>
</feature>
<reference evidence="5 6" key="1">
    <citation type="journal article" date="2015" name="Genome Announc.">
        <title>Expanding the biotechnology potential of lactobacilli through comparative genomics of 213 strains and associated genera.</title>
        <authorList>
            <person name="Sun Z."/>
            <person name="Harris H.M."/>
            <person name="McCann A."/>
            <person name="Guo C."/>
            <person name="Argimon S."/>
            <person name="Zhang W."/>
            <person name="Yang X."/>
            <person name="Jeffery I.B."/>
            <person name="Cooney J.C."/>
            <person name="Kagawa T.F."/>
            <person name="Liu W."/>
            <person name="Song Y."/>
            <person name="Salvetti E."/>
            <person name="Wrobel A."/>
            <person name="Rasinkangas P."/>
            <person name="Parkhill J."/>
            <person name="Rea M.C."/>
            <person name="O'Sullivan O."/>
            <person name="Ritari J."/>
            <person name="Douillard F.P."/>
            <person name="Paul Ross R."/>
            <person name="Yang R."/>
            <person name="Briner A.E."/>
            <person name="Felis G.E."/>
            <person name="de Vos W.M."/>
            <person name="Barrangou R."/>
            <person name="Klaenhammer T.R."/>
            <person name="Caufield P.W."/>
            <person name="Cui Y."/>
            <person name="Zhang H."/>
            <person name="O'Toole P.W."/>
        </authorList>
    </citation>
    <scope>NUCLEOTIDE SEQUENCE [LARGE SCALE GENOMIC DNA]</scope>
    <source>
        <strain evidence="5 6">DSM 12744</strain>
    </source>
</reference>